<sequence length="135" mass="13772">MNERTDRGDRTGRVVAAVVAVVAGVVVGAAGTLVHRWTAGGVPTGLPAAFALVVVGAVFARSAADGAGVFLLGLAGVLTTLTMTFVSPNGDVLVTDQLLSYAWLLGMPLVAALTMLAPRRWFSDGPAVRRAGTAR</sequence>
<organism evidence="2 3">
    <name type="scientific">Georgenia daeguensis</name>
    <dbReference type="NCBI Taxonomy" id="908355"/>
    <lineage>
        <taxon>Bacteria</taxon>
        <taxon>Bacillati</taxon>
        <taxon>Actinomycetota</taxon>
        <taxon>Actinomycetes</taxon>
        <taxon>Micrococcales</taxon>
        <taxon>Bogoriellaceae</taxon>
        <taxon>Georgenia</taxon>
    </lineage>
</organism>
<evidence type="ECO:0000313" key="2">
    <source>
        <dbReference type="EMBL" id="GAA4288772.1"/>
    </source>
</evidence>
<proteinExistence type="predicted"/>
<feature type="transmembrane region" description="Helical" evidence="1">
    <location>
        <begin position="40"/>
        <end position="60"/>
    </location>
</feature>
<dbReference type="EMBL" id="BAABBA010000017">
    <property type="protein sequence ID" value="GAA4288772.1"/>
    <property type="molecule type" value="Genomic_DNA"/>
</dbReference>
<gene>
    <name evidence="2" type="ORF">GCM10022262_31320</name>
</gene>
<keyword evidence="1" id="KW-0472">Membrane</keyword>
<evidence type="ECO:0000313" key="3">
    <source>
        <dbReference type="Proteomes" id="UP001499841"/>
    </source>
</evidence>
<keyword evidence="1" id="KW-0812">Transmembrane</keyword>
<keyword evidence="1" id="KW-1133">Transmembrane helix</keyword>
<feature type="transmembrane region" description="Helical" evidence="1">
    <location>
        <begin position="98"/>
        <end position="117"/>
    </location>
</feature>
<name>A0ABP8EY93_9MICO</name>
<accession>A0ABP8EY93</accession>
<feature type="transmembrane region" description="Helical" evidence="1">
    <location>
        <begin position="12"/>
        <end position="34"/>
    </location>
</feature>
<comment type="caution">
    <text evidence="2">The sequence shown here is derived from an EMBL/GenBank/DDBJ whole genome shotgun (WGS) entry which is preliminary data.</text>
</comment>
<evidence type="ECO:0008006" key="4">
    <source>
        <dbReference type="Google" id="ProtNLM"/>
    </source>
</evidence>
<evidence type="ECO:0000256" key="1">
    <source>
        <dbReference type="SAM" id="Phobius"/>
    </source>
</evidence>
<reference evidence="3" key="1">
    <citation type="journal article" date="2019" name="Int. J. Syst. Evol. Microbiol.">
        <title>The Global Catalogue of Microorganisms (GCM) 10K type strain sequencing project: providing services to taxonomists for standard genome sequencing and annotation.</title>
        <authorList>
            <consortium name="The Broad Institute Genomics Platform"/>
            <consortium name="The Broad Institute Genome Sequencing Center for Infectious Disease"/>
            <person name="Wu L."/>
            <person name="Ma J."/>
        </authorList>
    </citation>
    <scope>NUCLEOTIDE SEQUENCE [LARGE SCALE GENOMIC DNA]</scope>
    <source>
        <strain evidence="3">JCM 17459</strain>
    </source>
</reference>
<feature type="transmembrane region" description="Helical" evidence="1">
    <location>
        <begin position="67"/>
        <end position="86"/>
    </location>
</feature>
<keyword evidence="3" id="KW-1185">Reference proteome</keyword>
<dbReference type="Proteomes" id="UP001499841">
    <property type="component" value="Unassembled WGS sequence"/>
</dbReference>
<dbReference type="RefSeq" id="WP_345043137.1">
    <property type="nucleotide sequence ID" value="NZ_BAABBA010000017.1"/>
</dbReference>
<protein>
    <recommendedName>
        <fullName evidence="4">Histidinol dehydrogenase</fullName>
    </recommendedName>
</protein>